<name>A0AAV7JUE7_9METZ</name>
<dbReference type="EMBL" id="JAKMXF010000299">
    <property type="protein sequence ID" value="KAI6652422.1"/>
    <property type="molecule type" value="Genomic_DNA"/>
</dbReference>
<gene>
    <name evidence="1" type="ORF">LOD99_7436</name>
</gene>
<evidence type="ECO:0000313" key="1">
    <source>
        <dbReference type="EMBL" id="KAI6652422.1"/>
    </source>
</evidence>
<organism evidence="1 2">
    <name type="scientific">Oopsacas minuta</name>
    <dbReference type="NCBI Taxonomy" id="111878"/>
    <lineage>
        <taxon>Eukaryota</taxon>
        <taxon>Metazoa</taxon>
        <taxon>Porifera</taxon>
        <taxon>Hexactinellida</taxon>
        <taxon>Hexasterophora</taxon>
        <taxon>Lyssacinosida</taxon>
        <taxon>Leucopsacidae</taxon>
        <taxon>Oopsacas</taxon>
    </lineage>
</organism>
<keyword evidence="2" id="KW-1185">Reference proteome</keyword>
<proteinExistence type="predicted"/>
<accession>A0AAV7JUE7</accession>
<comment type="caution">
    <text evidence="1">The sequence shown here is derived from an EMBL/GenBank/DDBJ whole genome shotgun (WGS) entry which is preliminary data.</text>
</comment>
<sequence>MPRACIRACGKSSKPDQVFWTAISLPTRYAPAHTANMTQDWMKYNTSNFIHKEEWPPYSPYLNPMGYSVWSILENKAYSVSHNTVNSLKISLYREWEKIPPRNPTTVV</sequence>
<evidence type="ECO:0000313" key="2">
    <source>
        <dbReference type="Proteomes" id="UP001165289"/>
    </source>
</evidence>
<dbReference type="AlphaFoldDB" id="A0AAV7JUE7"/>
<dbReference type="InterPro" id="IPR036397">
    <property type="entry name" value="RNaseH_sf"/>
</dbReference>
<dbReference type="Gene3D" id="3.30.420.10">
    <property type="entry name" value="Ribonuclease H-like superfamily/Ribonuclease H"/>
    <property type="match status" value="1"/>
</dbReference>
<protein>
    <submittedName>
        <fullName evidence="1">Uncharacterized protein</fullName>
    </submittedName>
</protein>
<dbReference type="GO" id="GO:0003676">
    <property type="term" value="F:nucleic acid binding"/>
    <property type="evidence" value="ECO:0007669"/>
    <property type="project" value="InterPro"/>
</dbReference>
<dbReference type="Proteomes" id="UP001165289">
    <property type="component" value="Unassembled WGS sequence"/>
</dbReference>
<reference evidence="1 2" key="1">
    <citation type="journal article" date="2023" name="BMC Biol.">
        <title>The compact genome of the sponge Oopsacas minuta (Hexactinellida) is lacking key metazoan core genes.</title>
        <authorList>
            <person name="Santini S."/>
            <person name="Schenkelaars Q."/>
            <person name="Jourda C."/>
            <person name="Duchesne M."/>
            <person name="Belahbib H."/>
            <person name="Rocher C."/>
            <person name="Selva M."/>
            <person name="Riesgo A."/>
            <person name="Vervoort M."/>
            <person name="Leys S.P."/>
            <person name="Kodjabachian L."/>
            <person name="Le Bivic A."/>
            <person name="Borchiellini C."/>
            <person name="Claverie J.M."/>
            <person name="Renard E."/>
        </authorList>
    </citation>
    <scope>NUCLEOTIDE SEQUENCE [LARGE SCALE GENOMIC DNA]</scope>
    <source>
        <strain evidence="1">SPO-2</strain>
    </source>
</reference>